<protein>
    <submittedName>
        <fullName evidence="2">Uncharacterized protein</fullName>
    </submittedName>
</protein>
<reference evidence="2" key="1">
    <citation type="submission" date="2022-11" db="UniProtKB">
        <authorList>
            <consortium name="WormBaseParasite"/>
        </authorList>
    </citation>
    <scope>IDENTIFICATION</scope>
</reference>
<sequence>MPRSRDRERLGERRWRLLVRIGERERSRRCFREPPPAMPLLY</sequence>
<dbReference type="Proteomes" id="UP000887561">
    <property type="component" value="Unplaced"/>
</dbReference>
<proteinExistence type="predicted"/>
<evidence type="ECO:0000313" key="1">
    <source>
        <dbReference type="Proteomes" id="UP000887561"/>
    </source>
</evidence>
<dbReference type="WBParaSite" id="scaffold21509_cov147.g19713">
    <property type="protein sequence ID" value="scaffold21509_cov147.g19713"/>
    <property type="gene ID" value="scaffold21509_cov147.g19713"/>
</dbReference>
<dbReference type="AlphaFoldDB" id="A0A915LX03"/>
<name>A0A915LX03_MELJA</name>
<accession>A0A915LX03</accession>
<evidence type="ECO:0000313" key="2">
    <source>
        <dbReference type="WBParaSite" id="scaffold21509_cov147.g19713"/>
    </source>
</evidence>
<organism evidence="1 2">
    <name type="scientific">Meloidogyne javanica</name>
    <name type="common">Root-knot nematode worm</name>
    <dbReference type="NCBI Taxonomy" id="6303"/>
    <lineage>
        <taxon>Eukaryota</taxon>
        <taxon>Metazoa</taxon>
        <taxon>Ecdysozoa</taxon>
        <taxon>Nematoda</taxon>
        <taxon>Chromadorea</taxon>
        <taxon>Rhabditida</taxon>
        <taxon>Tylenchina</taxon>
        <taxon>Tylenchomorpha</taxon>
        <taxon>Tylenchoidea</taxon>
        <taxon>Meloidogynidae</taxon>
        <taxon>Meloidogyninae</taxon>
        <taxon>Meloidogyne</taxon>
        <taxon>Meloidogyne incognita group</taxon>
    </lineage>
</organism>
<keyword evidence="1" id="KW-1185">Reference proteome</keyword>